<organism evidence="1">
    <name type="scientific">marine metagenome</name>
    <dbReference type="NCBI Taxonomy" id="408172"/>
    <lineage>
        <taxon>unclassified sequences</taxon>
        <taxon>metagenomes</taxon>
        <taxon>ecological metagenomes</taxon>
    </lineage>
</organism>
<feature type="non-terminal residue" evidence="1">
    <location>
        <position position="161"/>
    </location>
</feature>
<name>A0A382E932_9ZZZZ</name>
<proteinExistence type="predicted"/>
<dbReference type="EMBL" id="UINC01043186">
    <property type="protein sequence ID" value="SVB46872.1"/>
    <property type="molecule type" value="Genomic_DNA"/>
</dbReference>
<evidence type="ECO:0000313" key="1">
    <source>
        <dbReference type="EMBL" id="SVB46872.1"/>
    </source>
</evidence>
<gene>
    <name evidence="1" type="ORF">METZ01_LOCUS199726</name>
</gene>
<dbReference type="AlphaFoldDB" id="A0A382E932"/>
<accession>A0A382E932</accession>
<sequence length="161" mass="19093">MNTKQWLKIEKSNYKHLEKLMKNELIYYRKNDFRVYQNLDKEMESINKCLNKVKSSLSKQVKLAIKIKKRPSLGVFDNGHNQKKKKGLFGKKNKNVSTLNKSEKAVKVIQSLEKNSSLILENQSSYSLSLDRLVTIFKKNKYRLVFIRGQVRQWNRQLKDL</sequence>
<protein>
    <submittedName>
        <fullName evidence="1">Uncharacterized protein</fullName>
    </submittedName>
</protein>
<reference evidence="1" key="1">
    <citation type="submission" date="2018-05" db="EMBL/GenBank/DDBJ databases">
        <authorList>
            <person name="Lanie J.A."/>
            <person name="Ng W.-L."/>
            <person name="Kazmierczak K.M."/>
            <person name="Andrzejewski T.M."/>
            <person name="Davidsen T.M."/>
            <person name="Wayne K.J."/>
            <person name="Tettelin H."/>
            <person name="Glass J.I."/>
            <person name="Rusch D."/>
            <person name="Podicherti R."/>
            <person name="Tsui H.-C.T."/>
            <person name="Winkler M.E."/>
        </authorList>
    </citation>
    <scope>NUCLEOTIDE SEQUENCE</scope>
</reference>